<dbReference type="RefSeq" id="WP_196097990.1">
    <property type="nucleotide sequence ID" value="NZ_CP064939.1"/>
</dbReference>
<protein>
    <recommendedName>
        <fullName evidence="3">Substrate import-associated zinc metallohydrolase lipoprotein</fullName>
    </recommendedName>
</protein>
<keyword evidence="2" id="KW-1185">Reference proteome</keyword>
<evidence type="ECO:0008006" key="3">
    <source>
        <dbReference type="Google" id="ProtNLM"/>
    </source>
</evidence>
<dbReference type="Gene3D" id="3.40.390.70">
    <property type="match status" value="1"/>
</dbReference>
<dbReference type="NCBIfam" id="TIGR04549">
    <property type="entry name" value="LP_HExxH_w_tonB"/>
    <property type="match status" value="1"/>
</dbReference>
<dbReference type="KEGG" id="pex:IZT61_15660"/>
<evidence type="ECO:0000313" key="1">
    <source>
        <dbReference type="EMBL" id="QPH38510.1"/>
    </source>
</evidence>
<dbReference type="AlphaFoldDB" id="A0A7U3Q6F6"/>
<name>A0A7U3Q6F6_9SPHI</name>
<accession>A0A7U3Q6F6</accession>
<proteinExistence type="predicted"/>
<dbReference type="InterPro" id="IPR030890">
    <property type="entry name" value="LP_HExxH_w_TonB"/>
</dbReference>
<gene>
    <name evidence="1" type="ORF">IZT61_15660</name>
</gene>
<organism evidence="1 2">
    <name type="scientific">Pedobacter endophyticus</name>
    <dbReference type="NCBI Taxonomy" id="2789740"/>
    <lineage>
        <taxon>Bacteria</taxon>
        <taxon>Pseudomonadati</taxon>
        <taxon>Bacteroidota</taxon>
        <taxon>Sphingobacteriia</taxon>
        <taxon>Sphingobacteriales</taxon>
        <taxon>Sphingobacteriaceae</taxon>
        <taxon>Pedobacter</taxon>
    </lineage>
</organism>
<sequence>MKNIIKSTLAVVIFLIVASSCRKTENLDVDFDKYNLDMPETNTDLDKWLNTNLLDPYNMKVVYRFNRYYYGDAAADVAPLKPENVQPMMQTVLDGYIAPYLKIAGLDFVQRTNPKEWVLYGSNKYQTDGSAIAGTAAGGKRVTLYGVNYFSLSPGFVSSRLFVIHHEFTHILNQTVAIPIDFEAISGGAYKQPWTLTSAATAKENGFLGPYASGSPTEDYAETTATLLVSGQSYYDNYANTSNATAKSRIKLKEANVVNYFNTAFGIDFRKLQKEVQNYIKNTVKDPAVSFGYWLNRNLYKSMSINLDNDVTYSTYGISDQFKTAYQTSKTNVNTLAGYGLTFNSIKLNFTSPTAMTMEVSFNQGTNAYVANYNFAMAVTDATGATKFTLSSTAPTGNAALLLTSVQPLLTYLSANNFVADWLPAAYNTGTYTNFGGFYVSGSPTNYFYGALGQ</sequence>
<reference evidence="1 2" key="1">
    <citation type="submission" date="2020-11" db="EMBL/GenBank/DDBJ databases">
        <title>Pedobacter endophytica, an endophytic bacteria isolated form Carex pumila.</title>
        <authorList>
            <person name="Peng Y."/>
            <person name="Jiang L."/>
            <person name="Lee J."/>
        </authorList>
    </citation>
    <scope>NUCLEOTIDE SEQUENCE [LARGE SCALE GENOMIC DNA]</scope>
    <source>
        <strain evidence="1 2">JBR3-12</strain>
    </source>
</reference>
<dbReference type="PROSITE" id="PS51257">
    <property type="entry name" value="PROKAR_LIPOPROTEIN"/>
    <property type="match status" value="1"/>
</dbReference>
<evidence type="ECO:0000313" key="2">
    <source>
        <dbReference type="Proteomes" id="UP000594759"/>
    </source>
</evidence>
<dbReference type="Pfam" id="PF15890">
    <property type="entry name" value="Peptidase_Mx1"/>
    <property type="match status" value="1"/>
</dbReference>
<dbReference type="Proteomes" id="UP000594759">
    <property type="component" value="Chromosome"/>
</dbReference>
<dbReference type="EMBL" id="CP064939">
    <property type="protein sequence ID" value="QPH38510.1"/>
    <property type="molecule type" value="Genomic_DNA"/>
</dbReference>